<evidence type="ECO:0000256" key="2">
    <source>
        <dbReference type="ARBA" id="ARBA00023125"/>
    </source>
</evidence>
<dbReference type="InterPro" id="IPR050204">
    <property type="entry name" value="AraC_XylS_family_regulators"/>
</dbReference>
<feature type="domain" description="HTH araC/xylS-type" evidence="5">
    <location>
        <begin position="65"/>
        <end position="163"/>
    </location>
</feature>
<dbReference type="InterPro" id="IPR018062">
    <property type="entry name" value="HTH_AraC-typ_CS"/>
</dbReference>
<dbReference type="PROSITE" id="PS00041">
    <property type="entry name" value="HTH_ARAC_FAMILY_1"/>
    <property type="match status" value="1"/>
</dbReference>
<dbReference type="GO" id="GO:0003700">
    <property type="term" value="F:DNA-binding transcription factor activity"/>
    <property type="evidence" value="ECO:0007669"/>
    <property type="project" value="InterPro"/>
</dbReference>
<proteinExistence type="predicted"/>
<dbReference type="SUPFAM" id="SSF46689">
    <property type="entry name" value="Homeodomain-like"/>
    <property type="match status" value="2"/>
</dbReference>
<reference evidence="6" key="1">
    <citation type="submission" date="2020-02" db="EMBL/GenBank/DDBJ databases">
        <title>Draft genome sequence of Candidatus Afipia apatlaquensis IBT-C3, a potential strain for decolorization of textile dyes.</title>
        <authorList>
            <person name="Sanchez-Reyes A."/>
            <person name="Breton-Deval L."/>
            <person name="Mangelson H."/>
            <person name="Sanchez-Flores A."/>
        </authorList>
    </citation>
    <scope>NUCLEOTIDE SEQUENCE [LARGE SCALE GENOMIC DNA]</scope>
    <source>
        <strain evidence="6">IBT-C3</strain>
    </source>
</reference>
<dbReference type="SMART" id="SM00342">
    <property type="entry name" value="HTH_ARAC"/>
    <property type="match status" value="1"/>
</dbReference>
<dbReference type="PROSITE" id="PS01124">
    <property type="entry name" value="HTH_ARAC_FAMILY_2"/>
    <property type="match status" value="1"/>
</dbReference>
<dbReference type="Gene3D" id="1.10.10.60">
    <property type="entry name" value="Homeodomain-like"/>
    <property type="match status" value="2"/>
</dbReference>
<keyword evidence="1" id="KW-0805">Transcription regulation</keyword>
<dbReference type="PRINTS" id="PR00032">
    <property type="entry name" value="HTHARAC"/>
</dbReference>
<dbReference type="AlphaFoldDB" id="A0A7C9RI62"/>
<keyword evidence="7" id="KW-1185">Reference proteome</keyword>
<dbReference type="InterPro" id="IPR018060">
    <property type="entry name" value="HTH_AraC"/>
</dbReference>
<comment type="caution">
    <text evidence="6">The sequence shown here is derived from an EMBL/GenBank/DDBJ whole genome shotgun (WGS) entry which is preliminary data.</text>
</comment>
<dbReference type="Proteomes" id="UP000480266">
    <property type="component" value="Unassembled WGS sequence"/>
</dbReference>
<keyword evidence="2" id="KW-0238">DNA-binding</keyword>
<dbReference type="PANTHER" id="PTHR46796:SF14">
    <property type="entry name" value="TRANSCRIPTIONAL REGULATORY PROTEIN"/>
    <property type="match status" value="1"/>
</dbReference>
<feature type="region of interest" description="Disordered" evidence="4">
    <location>
        <begin position="167"/>
        <end position="195"/>
    </location>
</feature>
<dbReference type="GO" id="GO:0043565">
    <property type="term" value="F:sequence-specific DNA binding"/>
    <property type="evidence" value="ECO:0007669"/>
    <property type="project" value="InterPro"/>
</dbReference>
<dbReference type="InterPro" id="IPR020449">
    <property type="entry name" value="Tscrpt_reg_AraC-type_HTH"/>
</dbReference>
<evidence type="ECO:0000313" key="6">
    <source>
        <dbReference type="EMBL" id="NGX98103.1"/>
    </source>
</evidence>
<evidence type="ECO:0000256" key="4">
    <source>
        <dbReference type="SAM" id="MobiDB-lite"/>
    </source>
</evidence>
<evidence type="ECO:0000256" key="1">
    <source>
        <dbReference type="ARBA" id="ARBA00023015"/>
    </source>
</evidence>
<evidence type="ECO:0000313" key="7">
    <source>
        <dbReference type="Proteomes" id="UP000480266"/>
    </source>
</evidence>
<keyword evidence="3" id="KW-0804">Transcription</keyword>
<gene>
    <name evidence="6" type="ORF">G4V63_23730</name>
</gene>
<protein>
    <submittedName>
        <fullName evidence="6">Helix-turn-helix transcriptional regulator</fullName>
    </submittedName>
</protein>
<sequence length="195" mass="21651">MSTHVRISSLLVAEVADAVMSKLRERTSPDRQFIESLAADITTRFLQQDGSRRVRAEGLDSRRLTRVLDHIEANLEDQLTIDTLASVACLSRYHFSRAFGKAMGQSPHRYVSSRRVERAKILLSKSDQPLVDIALALGFSSQANFTRAFSKATGQAPGHFRRQKVAGRPLSLLLGPVQESREPPNAASGERHDKD</sequence>
<dbReference type="EMBL" id="JAAMRR010001198">
    <property type="protein sequence ID" value="NGX98103.1"/>
    <property type="molecule type" value="Genomic_DNA"/>
</dbReference>
<name>A0A7C9RI62_9BRAD</name>
<accession>A0A7C9RI62</accession>
<evidence type="ECO:0000256" key="3">
    <source>
        <dbReference type="ARBA" id="ARBA00023163"/>
    </source>
</evidence>
<evidence type="ECO:0000259" key="5">
    <source>
        <dbReference type="PROSITE" id="PS01124"/>
    </source>
</evidence>
<dbReference type="Pfam" id="PF12833">
    <property type="entry name" value="HTH_18"/>
    <property type="match status" value="1"/>
</dbReference>
<dbReference type="PANTHER" id="PTHR46796">
    <property type="entry name" value="HTH-TYPE TRANSCRIPTIONAL ACTIVATOR RHAS-RELATED"/>
    <property type="match status" value="1"/>
</dbReference>
<organism evidence="6 7">
    <name type="scientific">Candidatus Afipia apatlaquensis</name>
    <dbReference type="NCBI Taxonomy" id="2712852"/>
    <lineage>
        <taxon>Bacteria</taxon>
        <taxon>Pseudomonadati</taxon>
        <taxon>Pseudomonadota</taxon>
        <taxon>Alphaproteobacteria</taxon>
        <taxon>Hyphomicrobiales</taxon>
        <taxon>Nitrobacteraceae</taxon>
        <taxon>Afipia</taxon>
    </lineage>
</organism>
<dbReference type="InterPro" id="IPR009057">
    <property type="entry name" value="Homeodomain-like_sf"/>
</dbReference>